<reference evidence="1" key="1">
    <citation type="journal article" date="2014" name="PLoS ONE">
        <title>Transcriptome-Based Identification of ABC Transporters in the Western Tarnished Plant Bug Lygus hesperus.</title>
        <authorList>
            <person name="Hull J.J."/>
            <person name="Chaney K."/>
            <person name="Geib S.M."/>
            <person name="Fabrick J.A."/>
            <person name="Brent C.S."/>
            <person name="Walsh D."/>
            <person name="Lavine L.C."/>
        </authorList>
    </citation>
    <scope>NUCLEOTIDE SEQUENCE</scope>
</reference>
<proteinExistence type="predicted"/>
<protein>
    <submittedName>
        <fullName evidence="1">Thermosome subunit beta</fullName>
    </submittedName>
</protein>
<dbReference type="AlphaFoldDB" id="A0A0A9VY16"/>
<gene>
    <name evidence="1" type="primary">thsB_0</name>
    <name evidence="1" type="ORF">CM83_101399</name>
    <name evidence="2" type="ORF">g.25398</name>
</gene>
<sequence length="251" mass="27690">MAQTVHQRTCSNLQRQGEELKRRAQELLDQRSVPGKSTYARLHEYVSQIVNELIQDTQQTLQCTTVTTPPPPSKFTITPVSSKAAAVNEPHACEISPSSPSHSDSSGEEVVEEIQKNLQTLKLPTQNGAHTPKYRTLYTMGAKNTNVMVTQNRLPYIALGHPQTHRGMCQTCATAATALERSSIQVKKNLITAVVRTPTSTCAGVHDTVYQQNILSTLLLAYVVPEPVYAPCYHTQEFLQVQLLQGVQSPV</sequence>
<evidence type="ECO:0000313" key="1">
    <source>
        <dbReference type="EMBL" id="JAG00061.1"/>
    </source>
</evidence>
<accession>A0A0A9VY16</accession>
<name>A0A0A9VY16_LYGHE</name>
<reference evidence="2" key="3">
    <citation type="journal article" date="2016" name="Gigascience">
        <title>De novo construction of an expanded transcriptome assembly for the western tarnished plant bug, Lygus hesperus.</title>
        <authorList>
            <person name="Tassone E.E."/>
            <person name="Geib S.M."/>
            <person name="Hall B."/>
            <person name="Fabrick J.A."/>
            <person name="Brent C.S."/>
            <person name="Hull J.J."/>
        </authorList>
    </citation>
    <scope>NUCLEOTIDE SEQUENCE</scope>
</reference>
<evidence type="ECO:0000313" key="2">
    <source>
        <dbReference type="EMBL" id="JAQ07320.1"/>
    </source>
</evidence>
<dbReference type="EMBL" id="GBHO01043543">
    <property type="protein sequence ID" value="JAG00061.1"/>
    <property type="molecule type" value="Transcribed_RNA"/>
</dbReference>
<reference evidence="1" key="2">
    <citation type="submission" date="2014-07" db="EMBL/GenBank/DDBJ databases">
        <authorList>
            <person name="Hull J."/>
        </authorList>
    </citation>
    <scope>NUCLEOTIDE SEQUENCE</scope>
</reference>
<organism evidence="1">
    <name type="scientific">Lygus hesperus</name>
    <name type="common">Western plant bug</name>
    <dbReference type="NCBI Taxonomy" id="30085"/>
    <lineage>
        <taxon>Eukaryota</taxon>
        <taxon>Metazoa</taxon>
        <taxon>Ecdysozoa</taxon>
        <taxon>Arthropoda</taxon>
        <taxon>Hexapoda</taxon>
        <taxon>Insecta</taxon>
        <taxon>Pterygota</taxon>
        <taxon>Neoptera</taxon>
        <taxon>Paraneoptera</taxon>
        <taxon>Hemiptera</taxon>
        <taxon>Heteroptera</taxon>
        <taxon>Panheteroptera</taxon>
        <taxon>Cimicomorpha</taxon>
        <taxon>Miridae</taxon>
        <taxon>Mirini</taxon>
        <taxon>Lygus</taxon>
    </lineage>
</organism>
<dbReference type="EMBL" id="GDHC01011309">
    <property type="protein sequence ID" value="JAQ07320.1"/>
    <property type="molecule type" value="Transcribed_RNA"/>
</dbReference>